<dbReference type="GO" id="GO:0016757">
    <property type="term" value="F:glycosyltransferase activity"/>
    <property type="evidence" value="ECO:0007669"/>
    <property type="project" value="TreeGrafter"/>
</dbReference>
<dbReference type="Pfam" id="PF13692">
    <property type="entry name" value="Glyco_trans_1_4"/>
    <property type="match status" value="1"/>
</dbReference>
<dbReference type="PANTHER" id="PTHR45947">
    <property type="entry name" value="SULFOQUINOVOSYL TRANSFERASE SQD2"/>
    <property type="match status" value="1"/>
</dbReference>
<evidence type="ECO:0000313" key="3">
    <source>
        <dbReference type="Proteomes" id="UP000256708"/>
    </source>
</evidence>
<dbReference type="Gene3D" id="3.40.50.2000">
    <property type="entry name" value="Glycogen Phosphorylase B"/>
    <property type="match status" value="2"/>
</dbReference>
<protein>
    <submittedName>
        <fullName evidence="2">Glycosyltransferase</fullName>
    </submittedName>
</protein>
<dbReference type="PANTHER" id="PTHR45947:SF3">
    <property type="entry name" value="SULFOQUINOVOSYL TRANSFERASE SQD2"/>
    <property type="match status" value="1"/>
</dbReference>
<accession>A0A3D8LHS2</accession>
<dbReference type="Proteomes" id="UP000256708">
    <property type="component" value="Unassembled WGS sequence"/>
</dbReference>
<keyword evidence="2" id="KW-0808">Transferase</keyword>
<keyword evidence="3" id="KW-1185">Reference proteome</keyword>
<dbReference type="EMBL" id="QRGR01000004">
    <property type="protein sequence ID" value="RDV16442.1"/>
    <property type="molecule type" value="Genomic_DNA"/>
</dbReference>
<proteinExistence type="predicted"/>
<dbReference type="InterPro" id="IPR028098">
    <property type="entry name" value="Glyco_trans_4-like_N"/>
</dbReference>
<dbReference type="OrthoDB" id="9792322at2"/>
<feature type="domain" description="Glycosyltransferase subfamily 4-like N-terminal" evidence="1">
    <location>
        <begin position="41"/>
        <end position="144"/>
    </location>
</feature>
<dbReference type="AlphaFoldDB" id="A0A3D8LHS2"/>
<evidence type="ECO:0000313" key="2">
    <source>
        <dbReference type="EMBL" id="RDV16442.1"/>
    </source>
</evidence>
<evidence type="ECO:0000259" key="1">
    <source>
        <dbReference type="Pfam" id="PF13477"/>
    </source>
</evidence>
<gene>
    <name evidence="2" type="ORF">DXT99_04370</name>
</gene>
<name>A0A3D8LHS2_9BACT</name>
<dbReference type="InterPro" id="IPR050194">
    <property type="entry name" value="Glycosyltransferase_grp1"/>
</dbReference>
<dbReference type="SUPFAM" id="SSF53756">
    <property type="entry name" value="UDP-Glycosyltransferase/glycogen phosphorylase"/>
    <property type="match status" value="1"/>
</dbReference>
<dbReference type="Pfam" id="PF13477">
    <property type="entry name" value="Glyco_trans_4_2"/>
    <property type="match status" value="1"/>
</dbReference>
<comment type="caution">
    <text evidence="2">The sequence shown here is derived from an EMBL/GenBank/DDBJ whole genome shotgun (WGS) entry which is preliminary data.</text>
</comment>
<reference evidence="3" key="1">
    <citation type="submission" date="2018-08" db="EMBL/GenBank/DDBJ databases">
        <authorList>
            <person name="Liu Z.-W."/>
            <person name="Du Z.-J."/>
        </authorList>
    </citation>
    <scope>NUCLEOTIDE SEQUENCE [LARGE SCALE GENOMIC DNA]</scope>
    <source>
        <strain evidence="3">H4X</strain>
    </source>
</reference>
<sequence length="372" mass="41505">MIVVHVVEPFAAGVAVFVRSLTETMPDELHIVIHGERNQVMSAKEVKHSFPKKNVRFIRWKSAQRSINPLKDLLALNELYKILRRLKRKNLVDAVHLHSSKSGLLGRIACRMAGIEKVVYTPNGAPFLSGGNSLNNFFYQQLERFGNRIGGEVVCCSASELVEYKKRGIKATYVNNGISMAFASEPSKPKAANGKFCIITTGRIENQKNPSLFNTIASYFEEFDQFEFIWAGDGVEKPCLTAKNIKVTGWVPSVQIKELVAQADVYISTSVFEGLSFGVLEALALRKPVLLSECVGNKDVIKRGVNGDIFTNQTEAIIKILSYFNNRDMMDIMGQHSHDICTAEFDMNQNFSSYKMIYQGNRGLTDSLSAVS</sequence>
<dbReference type="RefSeq" id="WP_115564302.1">
    <property type="nucleotide sequence ID" value="NZ_QRGR01000004.1"/>
</dbReference>
<organism evidence="2 3">
    <name type="scientific">Pontibacter diazotrophicus</name>
    <dbReference type="NCBI Taxonomy" id="1400979"/>
    <lineage>
        <taxon>Bacteria</taxon>
        <taxon>Pseudomonadati</taxon>
        <taxon>Bacteroidota</taxon>
        <taxon>Cytophagia</taxon>
        <taxon>Cytophagales</taxon>
        <taxon>Hymenobacteraceae</taxon>
        <taxon>Pontibacter</taxon>
    </lineage>
</organism>